<dbReference type="AlphaFoldDB" id="A0A1M7HB11"/>
<dbReference type="OrthoDB" id="1753767at2"/>
<sequence length="66" mass="7917">MCESRVYLYEKGEEKEIMDNVIFIEPQGDKIFMYNLLGEQKILDAQIKEIKLLEHKIILESRKDEK</sequence>
<dbReference type="EMBL" id="FRCR01000003">
    <property type="protein sequence ID" value="SHM25782.1"/>
    <property type="molecule type" value="Genomic_DNA"/>
</dbReference>
<name>A0A1M7HB11_9FIRM</name>
<organism evidence="1 2">
    <name type="scientific">Caldanaerovirga acetigignens</name>
    <dbReference type="NCBI Taxonomy" id="447595"/>
    <lineage>
        <taxon>Bacteria</taxon>
        <taxon>Bacillati</taxon>
        <taxon>Bacillota</taxon>
        <taxon>Clostridia</taxon>
        <taxon>Thermosediminibacterales</taxon>
        <taxon>Thermosediminibacteraceae</taxon>
        <taxon>Caldanaerovirga</taxon>
    </lineage>
</organism>
<dbReference type="Pfam" id="PF10133">
    <property type="entry name" value="CooT"/>
    <property type="match status" value="1"/>
</dbReference>
<accession>A0A1M7HB11</accession>
<protein>
    <submittedName>
        <fullName evidence="1">Predicted RNA-binding protein</fullName>
    </submittedName>
</protein>
<evidence type="ECO:0000313" key="2">
    <source>
        <dbReference type="Proteomes" id="UP000184375"/>
    </source>
</evidence>
<gene>
    <name evidence="1" type="ORF">SAMN05660826_00566</name>
</gene>
<dbReference type="RefSeq" id="WP_073254364.1">
    <property type="nucleotide sequence ID" value="NZ_FRCR01000003.1"/>
</dbReference>
<proteinExistence type="predicted"/>
<reference evidence="2" key="1">
    <citation type="submission" date="2016-11" db="EMBL/GenBank/DDBJ databases">
        <authorList>
            <person name="Varghese N."/>
            <person name="Submissions S."/>
        </authorList>
    </citation>
    <scope>NUCLEOTIDE SEQUENCE [LARGE SCALE GENOMIC DNA]</scope>
    <source>
        <strain evidence="2">DSM 18802</strain>
    </source>
</reference>
<keyword evidence="2" id="KW-1185">Reference proteome</keyword>
<dbReference type="Proteomes" id="UP000184375">
    <property type="component" value="Unassembled WGS sequence"/>
</dbReference>
<evidence type="ECO:0000313" key="1">
    <source>
        <dbReference type="EMBL" id="SHM25782.1"/>
    </source>
</evidence>
<dbReference type="InterPro" id="IPR019300">
    <property type="entry name" value="CooT"/>
</dbReference>
<dbReference type="STRING" id="447595.SAMN05660826_00566"/>